<reference evidence="2 3" key="1">
    <citation type="journal article" date="2016" name="PLoS Pathog.">
        <title>Biosynthesis of antibiotic leucinostatins in bio-control fungus Purpureocillium lilacinum and their inhibition on phytophthora revealed by genome mining.</title>
        <authorList>
            <person name="Wang G."/>
            <person name="Liu Z."/>
            <person name="Lin R."/>
            <person name="Li E."/>
            <person name="Mao Z."/>
            <person name="Ling J."/>
            <person name="Yang Y."/>
            <person name="Yin W.B."/>
            <person name="Xie B."/>
        </authorList>
    </citation>
    <scope>NUCLEOTIDE SEQUENCE [LARGE SCALE GENOMIC DNA]</scope>
    <source>
        <strain evidence="2">170</strain>
    </source>
</reference>
<gene>
    <name evidence="2" type="ORF">VFPPC_11390</name>
</gene>
<evidence type="ECO:0000313" key="3">
    <source>
        <dbReference type="Proteomes" id="UP000078397"/>
    </source>
</evidence>
<dbReference type="OrthoDB" id="5104431at2759"/>
<dbReference type="Proteomes" id="UP000078397">
    <property type="component" value="Unassembled WGS sequence"/>
</dbReference>
<dbReference type="RefSeq" id="XP_018136292.1">
    <property type="nucleotide sequence ID" value="XM_018289595.1"/>
</dbReference>
<proteinExistence type="predicted"/>
<dbReference type="STRING" id="1380566.A0A179EY06"/>
<sequence length="699" mass="80942">MLRVVVCSVRNPDTLLALTQDMIQDRDSMTKDRERVFTTRRCRESISRAWEANRRHVAAISNSRAGIDYGARKEVTFCLGTILKEWSEGHFDPDRHPHTGPRTHIVPAAGADSDEHCPFWIVPTKDMNDLIFTQAARLILPLDHLFLEAKLISNDETSLCNTGEQFVRRLFALYTAQLLCRLLIYTFSSERELNYDKWIWYPTWRVKKTDGLIVERCGLGLDEQIDTSGMLWLPHETIDWRRGHIALENLIELYIPRSPLQARLTSQTNIQGLTTTQLTVEYVLQEWVQEAKRAFKERRDKKGNELAERVIRLSAEEIAREYNRHLLAKMQAYWDRVRSSIGRDLLPALTRLQEAQENVVAERSRIVTAQTIWEIYQDAWAVYAKVVPDEDDDNTHMPMELPCWMTTRKYQPPKHNWTDFLDREVFFRPAKPKWNKIYFLKVLRTFRRIWCPIKAYAGRFEQHIKPFLGRSVMVTFNCNQAKEVGTSRTPRTWYHGKPSFFQMQYWAPYFSPPEDNRDLRVESGPNWGNEDQLDYIVPWQLGTADAFRVPLPPAVVAKAGSDSLLSTPTILLPTRDAVVSLLRKIRSCPGLTEGVKKRLKWARRRLDNDGHQYAIPSHLEAKAEAAELTTQSPSLLRQFLAQTEPPERQIFAEDIDEAETGSQLFVREDSQSEPEPESGVESETNSLEPWDELAGTVDT</sequence>
<dbReference type="KEGG" id="pchm:VFPPC_11390"/>
<dbReference type="EMBL" id="LSBJ02000018">
    <property type="protein sequence ID" value="OAQ58076.1"/>
    <property type="molecule type" value="Genomic_DNA"/>
</dbReference>
<protein>
    <submittedName>
        <fullName evidence="2">Uncharacterized protein</fullName>
    </submittedName>
</protein>
<evidence type="ECO:0000313" key="2">
    <source>
        <dbReference type="EMBL" id="OAQ58076.1"/>
    </source>
</evidence>
<accession>A0A179EY06</accession>
<comment type="caution">
    <text evidence="2">The sequence shown here is derived from an EMBL/GenBank/DDBJ whole genome shotgun (WGS) entry which is preliminary data.</text>
</comment>
<name>A0A179EY06_METCM</name>
<evidence type="ECO:0000256" key="1">
    <source>
        <dbReference type="SAM" id="MobiDB-lite"/>
    </source>
</evidence>
<keyword evidence="3" id="KW-1185">Reference proteome</keyword>
<feature type="region of interest" description="Disordered" evidence="1">
    <location>
        <begin position="661"/>
        <end position="699"/>
    </location>
</feature>
<dbReference type="GeneID" id="28853589"/>
<dbReference type="AlphaFoldDB" id="A0A179EY06"/>
<organism evidence="2 3">
    <name type="scientific">Pochonia chlamydosporia 170</name>
    <dbReference type="NCBI Taxonomy" id="1380566"/>
    <lineage>
        <taxon>Eukaryota</taxon>
        <taxon>Fungi</taxon>
        <taxon>Dikarya</taxon>
        <taxon>Ascomycota</taxon>
        <taxon>Pezizomycotina</taxon>
        <taxon>Sordariomycetes</taxon>
        <taxon>Hypocreomycetidae</taxon>
        <taxon>Hypocreales</taxon>
        <taxon>Clavicipitaceae</taxon>
        <taxon>Pochonia</taxon>
    </lineage>
</organism>
<feature type="compositionally biased region" description="Acidic residues" evidence="1">
    <location>
        <begin position="671"/>
        <end position="680"/>
    </location>
</feature>